<sequence length="142" mass="16437">MTITPRVREEKWTMAQMMKSGGERASSCRITCMECTIKTQKLRGYRRTTVGDDCSKSTIRRCKSCSMKLKKKRKEKVLLVNRNICLQIHPCPKCSTTNQINLYLTSNCFINYKLVLFGIDSVGIDFYFCKWTSTDRLPASRI</sequence>
<dbReference type="Proteomes" id="UP001642520">
    <property type="component" value="Unassembled WGS sequence"/>
</dbReference>
<proteinExistence type="predicted"/>
<reference evidence="1 2" key="1">
    <citation type="submission" date="2024-08" db="EMBL/GenBank/DDBJ databases">
        <authorList>
            <person name="Will J Nash"/>
            <person name="Angela Man"/>
            <person name="Seanna McTaggart"/>
            <person name="Kendall Baker"/>
            <person name="Tom Barker"/>
            <person name="Leah Catchpole"/>
            <person name="Alex Durrant"/>
            <person name="Karim Gharbi"/>
            <person name="Naomi Irish"/>
            <person name="Gemy Kaithakottil"/>
            <person name="Debby Ku"/>
            <person name="Aaliyah Providence"/>
            <person name="Felix Shaw"/>
            <person name="David Swarbreck"/>
            <person name="Chris Watkins"/>
            <person name="Ann M. McCartney"/>
            <person name="Giulio Formenti"/>
            <person name="Alice Mouton"/>
            <person name="Noel Vella"/>
            <person name="Bjorn M von Reumont"/>
            <person name="Adriana Vella"/>
            <person name="Wilfried Haerty"/>
        </authorList>
    </citation>
    <scope>NUCLEOTIDE SEQUENCE [LARGE SCALE GENOMIC DNA]</scope>
</reference>
<gene>
    <name evidence="1" type="ORF">XYLVIOL_LOCUS3019</name>
</gene>
<protein>
    <submittedName>
        <fullName evidence="1">Uncharacterized protein</fullName>
    </submittedName>
</protein>
<dbReference type="EMBL" id="CAXAJV020001288">
    <property type="protein sequence ID" value="CAL7937999.1"/>
    <property type="molecule type" value="Genomic_DNA"/>
</dbReference>
<name>A0ABP1NAL8_XYLVO</name>
<comment type="caution">
    <text evidence="1">The sequence shown here is derived from an EMBL/GenBank/DDBJ whole genome shotgun (WGS) entry which is preliminary data.</text>
</comment>
<keyword evidence="2" id="KW-1185">Reference proteome</keyword>
<evidence type="ECO:0000313" key="1">
    <source>
        <dbReference type="EMBL" id="CAL7937999.1"/>
    </source>
</evidence>
<accession>A0ABP1NAL8</accession>
<organism evidence="1 2">
    <name type="scientific">Xylocopa violacea</name>
    <name type="common">Violet carpenter bee</name>
    <name type="synonym">Apis violacea</name>
    <dbReference type="NCBI Taxonomy" id="135666"/>
    <lineage>
        <taxon>Eukaryota</taxon>
        <taxon>Metazoa</taxon>
        <taxon>Ecdysozoa</taxon>
        <taxon>Arthropoda</taxon>
        <taxon>Hexapoda</taxon>
        <taxon>Insecta</taxon>
        <taxon>Pterygota</taxon>
        <taxon>Neoptera</taxon>
        <taxon>Endopterygota</taxon>
        <taxon>Hymenoptera</taxon>
        <taxon>Apocrita</taxon>
        <taxon>Aculeata</taxon>
        <taxon>Apoidea</taxon>
        <taxon>Anthophila</taxon>
        <taxon>Apidae</taxon>
        <taxon>Xylocopa</taxon>
        <taxon>Xylocopa</taxon>
    </lineage>
</organism>
<evidence type="ECO:0000313" key="2">
    <source>
        <dbReference type="Proteomes" id="UP001642520"/>
    </source>
</evidence>